<name>A0A1J4JLG8_9EUKA</name>
<protein>
    <submittedName>
        <fullName evidence="1">Uncharacterized protein</fullName>
    </submittedName>
</protein>
<keyword evidence="2" id="KW-1185">Reference proteome</keyword>
<dbReference type="VEuPathDB" id="TrichDB:TRFO_33505"/>
<sequence length="407" mass="48151">MIEKVVNMISTSQSWQQEEAILKICDYWIFNHGIDITLFYYSLINRNKSINHLHDLLKKNCFSGTNSIIRQHIINSLLQNFGCETSFEQENKNIFFYILGKVDPNLWKAIKKYLHISLLTKRQIVKMLYHLNNLLAHPRILEGILDIIYPIIEKIRCENIFSSFGIKGVLFYKRIPCKFLESNLVIINNFMECFSHQTFYNNSKYSNIIQKKLTNKFPFPQILPISTNENGHLLSMISSTITKGNHYVDQLQNGLHILFHENEFNRINDIFVNYFPNIFPWLIVSLGKDVLNHYNFLKISLKAMKNYRVDLLPYCLLRRIYSDMKLLKYASIQNKKKVTSFDIKSFSIPFLFYSDFSSRFLIKLSRLLYFNINDSDKNIDFDFIRAHNALYAFIQLFTFKNISNPPI</sequence>
<accession>A0A1J4JLG8</accession>
<reference evidence="1" key="1">
    <citation type="submission" date="2016-10" db="EMBL/GenBank/DDBJ databases">
        <authorList>
            <person name="Benchimol M."/>
            <person name="Almeida L.G."/>
            <person name="Vasconcelos A.T."/>
            <person name="Perreira-Neves A."/>
            <person name="Rosa I.A."/>
            <person name="Tasca T."/>
            <person name="Bogo M.R."/>
            <person name="de Souza W."/>
        </authorList>
    </citation>
    <scope>NUCLEOTIDE SEQUENCE [LARGE SCALE GENOMIC DNA]</scope>
    <source>
        <strain evidence="1">K</strain>
    </source>
</reference>
<comment type="caution">
    <text evidence="1">The sequence shown here is derived from an EMBL/GenBank/DDBJ whole genome shotgun (WGS) entry which is preliminary data.</text>
</comment>
<dbReference type="AlphaFoldDB" id="A0A1J4JLG8"/>
<dbReference type="GeneID" id="94843819"/>
<evidence type="ECO:0000313" key="1">
    <source>
        <dbReference type="EMBL" id="OHS99942.1"/>
    </source>
</evidence>
<dbReference type="RefSeq" id="XP_068353079.1">
    <property type="nucleotide sequence ID" value="XM_068509115.1"/>
</dbReference>
<organism evidence="1 2">
    <name type="scientific">Tritrichomonas foetus</name>
    <dbReference type="NCBI Taxonomy" id="1144522"/>
    <lineage>
        <taxon>Eukaryota</taxon>
        <taxon>Metamonada</taxon>
        <taxon>Parabasalia</taxon>
        <taxon>Tritrichomonadida</taxon>
        <taxon>Tritrichomonadidae</taxon>
        <taxon>Tritrichomonas</taxon>
    </lineage>
</organism>
<gene>
    <name evidence="1" type="ORF">TRFO_33505</name>
</gene>
<dbReference type="EMBL" id="MLAK01000979">
    <property type="protein sequence ID" value="OHS99942.1"/>
    <property type="molecule type" value="Genomic_DNA"/>
</dbReference>
<evidence type="ECO:0000313" key="2">
    <source>
        <dbReference type="Proteomes" id="UP000179807"/>
    </source>
</evidence>
<dbReference type="Proteomes" id="UP000179807">
    <property type="component" value="Unassembled WGS sequence"/>
</dbReference>
<proteinExistence type="predicted"/>